<dbReference type="EMBL" id="FWXY01000004">
    <property type="protein sequence ID" value="SMC56445.1"/>
    <property type="molecule type" value="Genomic_DNA"/>
</dbReference>
<evidence type="ECO:0000256" key="3">
    <source>
        <dbReference type="HAMAP-Rule" id="MF_00917"/>
    </source>
</evidence>
<dbReference type="InterPro" id="IPR013785">
    <property type="entry name" value="Aldolase_TIM"/>
</dbReference>
<keyword evidence="3" id="KW-0408">Iron</keyword>
<evidence type="ECO:0000313" key="4">
    <source>
        <dbReference type="EMBL" id="SMC56445.1"/>
    </source>
</evidence>
<keyword evidence="3" id="KW-0411">Iron-sulfur</keyword>
<feature type="binding site" evidence="3">
    <location>
        <begin position="118"/>
        <end position="120"/>
    </location>
    <ligand>
        <name>S-adenosyl-L-methionine</name>
        <dbReference type="ChEBI" id="CHEBI:59789"/>
    </ligand>
</feature>
<evidence type="ECO:0000256" key="2">
    <source>
        <dbReference type="ARBA" id="ARBA00023239"/>
    </source>
</evidence>
<keyword evidence="3" id="KW-0671">Queuosine biosynthesis</keyword>
<feature type="binding site" evidence="3">
    <location>
        <begin position="38"/>
        <end position="40"/>
    </location>
    <ligand>
        <name>S-adenosyl-L-methionine</name>
        <dbReference type="ChEBI" id="CHEBI:59789"/>
    </ligand>
</feature>
<dbReference type="PANTHER" id="PTHR42836">
    <property type="entry name" value="7-CARBOXY-7-DEAZAGUANINE SYNTHASE"/>
    <property type="match status" value="1"/>
</dbReference>
<feature type="binding site" evidence="3">
    <location>
        <position position="31"/>
    </location>
    <ligand>
        <name>[4Fe-4S] cluster</name>
        <dbReference type="ChEBI" id="CHEBI:49883"/>
        <note>4Fe-4S-S-AdoMet</note>
    </ligand>
</feature>
<name>A0A1W2A6W6_9BACT</name>
<comment type="pathway">
    <text evidence="3">Purine metabolism; 7-cyano-7-deazaguanine biosynthesis.</text>
</comment>
<dbReference type="PIRSF" id="PIRSF000370">
    <property type="entry name" value="QueE"/>
    <property type="match status" value="1"/>
</dbReference>
<feature type="binding site" evidence="3">
    <location>
        <position position="36"/>
    </location>
    <ligand>
        <name>[4Fe-4S] cluster</name>
        <dbReference type="ChEBI" id="CHEBI:49883"/>
        <note>4Fe-4S-S-AdoMet</note>
    </ligand>
</feature>
<dbReference type="UniPathway" id="UPA00391"/>
<gene>
    <name evidence="3" type="primary">queE</name>
    <name evidence="4" type="ORF">SAMN02746065_104205</name>
</gene>
<comment type="cofactor">
    <cofactor evidence="3">
        <name>S-adenosyl-L-methionine</name>
        <dbReference type="ChEBI" id="CHEBI:59789"/>
    </cofactor>
    <text evidence="3">Binds 1 S-adenosyl-L-methionine per subunit.</text>
</comment>
<dbReference type="GO" id="GO:1904047">
    <property type="term" value="F:S-adenosyl-L-methionine binding"/>
    <property type="evidence" value="ECO:0007669"/>
    <property type="project" value="UniProtKB-UniRule"/>
</dbReference>
<dbReference type="HAMAP" id="MF_00917">
    <property type="entry name" value="QueE"/>
    <property type="match status" value="1"/>
</dbReference>
<keyword evidence="1 3" id="KW-0004">4Fe-4S</keyword>
<feature type="binding site" evidence="3">
    <location>
        <position position="27"/>
    </location>
    <ligand>
        <name>substrate</name>
    </ligand>
</feature>
<dbReference type="GO" id="GO:0000287">
    <property type="term" value="F:magnesium ion binding"/>
    <property type="evidence" value="ECO:0007669"/>
    <property type="project" value="UniProtKB-UniRule"/>
</dbReference>
<protein>
    <recommendedName>
        <fullName evidence="3">7-carboxy-7-deazaguanine synthase</fullName>
        <shortName evidence="3">CDG synthase</shortName>
        <ecNumber evidence="3">4.3.99.3</ecNumber>
    </recommendedName>
    <alternativeName>
        <fullName evidence="3">Queuosine biosynthesis protein QueE</fullName>
    </alternativeName>
</protein>
<dbReference type="GO" id="GO:0008616">
    <property type="term" value="P:tRNA queuosine(34) biosynthetic process"/>
    <property type="evidence" value="ECO:0007669"/>
    <property type="project" value="UniProtKB-UniRule"/>
</dbReference>
<accession>A0A1W2A6W6</accession>
<feature type="binding site" evidence="3">
    <location>
        <position position="73"/>
    </location>
    <ligand>
        <name>S-adenosyl-L-methionine</name>
        <dbReference type="ChEBI" id="CHEBI:59789"/>
    </ligand>
</feature>
<dbReference type="Proteomes" id="UP000192418">
    <property type="component" value="Unassembled WGS sequence"/>
</dbReference>
<keyword evidence="3" id="KW-0479">Metal-binding</keyword>
<keyword evidence="3" id="KW-0460">Magnesium</keyword>
<organism evidence="4 5">
    <name type="scientific">Desulfocicer vacuolatum DSM 3385</name>
    <dbReference type="NCBI Taxonomy" id="1121400"/>
    <lineage>
        <taxon>Bacteria</taxon>
        <taxon>Pseudomonadati</taxon>
        <taxon>Thermodesulfobacteriota</taxon>
        <taxon>Desulfobacteria</taxon>
        <taxon>Desulfobacterales</taxon>
        <taxon>Desulfobacteraceae</taxon>
        <taxon>Desulfocicer</taxon>
    </lineage>
</organism>
<dbReference type="STRING" id="1121400.SAMN02746065_104205"/>
<feature type="binding site" evidence="3">
    <location>
        <position position="39"/>
    </location>
    <ligand>
        <name>[4Fe-4S] cluster</name>
        <dbReference type="ChEBI" id="CHEBI:49883"/>
        <note>4Fe-4S-S-AdoMet</note>
    </ligand>
</feature>
<evidence type="ECO:0000256" key="1">
    <source>
        <dbReference type="ARBA" id="ARBA00022485"/>
    </source>
</evidence>
<comment type="cofactor">
    <cofactor evidence="3">
        <name>Mg(2+)</name>
        <dbReference type="ChEBI" id="CHEBI:18420"/>
    </cofactor>
</comment>
<keyword evidence="3" id="KW-0949">S-adenosyl-L-methionine</keyword>
<dbReference type="EC" id="4.3.99.3" evidence="3"/>
<feature type="binding site" evidence="3">
    <location>
        <position position="71"/>
    </location>
    <ligand>
        <name>substrate</name>
    </ligand>
</feature>
<comment type="function">
    <text evidence="3">Catalyzes the complex heterocyclic radical-mediated conversion of 6-carboxy-5,6,7,8-tetrahydropterin (CPH4) to 7-carboxy-7-deazaguanine (CDG), a step common to the biosynthetic pathways of all 7-deazapurine-containing compounds.</text>
</comment>
<comment type="cofactor">
    <cofactor evidence="3">
        <name>[4Fe-4S] cluster</name>
        <dbReference type="ChEBI" id="CHEBI:49883"/>
    </cofactor>
    <text evidence="3">Binds 1 [4Fe-4S] cluster. The cluster is coordinated with 3 cysteines and an exchangeable S-adenosyl-L-methionine.</text>
</comment>
<evidence type="ECO:0000313" key="5">
    <source>
        <dbReference type="Proteomes" id="UP000192418"/>
    </source>
</evidence>
<feature type="binding site" evidence="3">
    <location>
        <begin position="12"/>
        <end position="14"/>
    </location>
    <ligand>
        <name>substrate</name>
    </ligand>
</feature>
<sequence length="209" mass="23913">MMIEVSEIFTSIQGEGPFLGRPASFLRLSKCLPPLCPWCDTRHAWEPGEWISIKTVAAGIVALENKLCVITGGEPYLQWNAGLNFLEKYLIEQGLTVQYETSGKVLIPSDSRGFKVCSPKYLADTWHFIPENTSLAHCFKFVVKDDFTKVNAFIKEHHIPANKVWVMPMGALRHEQLEHSSRIWDFCVKNHYNFSPRLHTLFFNNQQGV</sequence>
<reference evidence="4 5" key="1">
    <citation type="submission" date="2017-04" db="EMBL/GenBank/DDBJ databases">
        <authorList>
            <person name="Afonso C.L."/>
            <person name="Miller P.J."/>
            <person name="Scott M.A."/>
            <person name="Spackman E."/>
            <person name="Goraichik I."/>
            <person name="Dimitrov K.M."/>
            <person name="Suarez D.L."/>
            <person name="Swayne D.E."/>
        </authorList>
    </citation>
    <scope>NUCLEOTIDE SEQUENCE [LARGE SCALE GENOMIC DNA]</scope>
    <source>
        <strain evidence="4 5">DSM 3385</strain>
    </source>
</reference>
<dbReference type="GO" id="GO:0051539">
    <property type="term" value="F:4 iron, 4 sulfur cluster binding"/>
    <property type="evidence" value="ECO:0007669"/>
    <property type="project" value="UniProtKB-UniRule"/>
</dbReference>
<comment type="subunit">
    <text evidence="3">Homodimer.</text>
</comment>
<dbReference type="GO" id="GO:0016840">
    <property type="term" value="F:carbon-nitrogen lyase activity"/>
    <property type="evidence" value="ECO:0007669"/>
    <property type="project" value="UniProtKB-UniRule"/>
</dbReference>
<keyword evidence="2 3" id="KW-0456">Lyase</keyword>
<dbReference type="Gene3D" id="3.20.20.70">
    <property type="entry name" value="Aldolase class I"/>
    <property type="match status" value="1"/>
</dbReference>
<dbReference type="PANTHER" id="PTHR42836:SF1">
    <property type="entry name" value="7-CARBOXY-7-DEAZAGUANINE SYNTHASE"/>
    <property type="match status" value="1"/>
</dbReference>
<comment type="catalytic activity">
    <reaction evidence="3">
        <text>6-carboxy-5,6,7,8-tetrahydropterin + H(+) = 7-carboxy-7-carbaguanine + NH4(+)</text>
        <dbReference type="Rhea" id="RHEA:27974"/>
        <dbReference type="ChEBI" id="CHEBI:15378"/>
        <dbReference type="ChEBI" id="CHEBI:28938"/>
        <dbReference type="ChEBI" id="CHEBI:61032"/>
        <dbReference type="ChEBI" id="CHEBI:61036"/>
        <dbReference type="EC" id="4.3.99.3"/>
    </reaction>
</comment>
<dbReference type="AlphaFoldDB" id="A0A1W2A6W6"/>
<dbReference type="InterPro" id="IPR024924">
    <property type="entry name" value="7-CO-7-deazaguanine_synth-like"/>
</dbReference>
<comment type="caution">
    <text evidence="3">Lacks conserved residue(s) required for the propagation of feature annotation.</text>
</comment>
<proteinExistence type="inferred from homology"/>
<keyword evidence="5" id="KW-1185">Reference proteome</keyword>
<feature type="binding site" evidence="3">
    <location>
        <position position="41"/>
    </location>
    <ligand>
        <name>Mg(2+)</name>
        <dbReference type="ChEBI" id="CHEBI:18420"/>
    </ligand>
</feature>
<dbReference type="RefSeq" id="WP_232367059.1">
    <property type="nucleotide sequence ID" value="NZ_FWXY01000004.1"/>
</dbReference>
<comment type="similarity">
    <text evidence="3">Belongs to the radical SAM superfamily. 7-carboxy-7-deazaguanine synthase family.</text>
</comment>